<dbReference type="Gene3D" id="2.40.100.10">
    <property type="entry name" value="Cyclophilin-like"/>
    <property type="match status" value="1"/>
</dbReference>
<dbReference type="GO" id="GO:0005524">
    <property type="term" value="F:ATP binding"/>
    <property type="evidence" value="ECO:0007669"/>
    <property type="project" value="UniProtKB-KW"/>
</dbReference>
<keyword evidence="6" id="KW-1185">Reference proteome</keyword>
<evidence type="ECO:0000256" key="1">
    <source>
        <dbReference type="ARBA" id="ARBA00022741"/>
    </source>
</evidence>
<dbReference type="PANTHER" id="PTHR43309:SF5">
    <property type="entry name" value="5-OXOPROLINASE SUBUNIT C"/>
    <property type="match status" value="1"/>
</dbReference>
<accession>A0A1H7MTH1</accession>
<dbReference type="GO" id="GO:0016787">
    <property type="term" value="F:hydrolase activity"/>
    <property type="evidence" value="ECO:0007669"/>
    <property type="project" value="UniProtKB-KW"/>
</dbReference>
<dbReference type="SUPFAM" id="SSF50891">
    <property type="entry name" value="Cyclophilin-like"/>
    <property type="match status" value="1"/>
</dbReference>
<dbReference type="EMBL" id="FNZR01000003">
    <property type="protein sequence ID" value="SEL14391.1"/>
    <property type="molecule type" value="Genomic_DNA"/>
</dbReference>
<keyword evidence="2" id="KW-0378">Hydrolase</keyword>
<dbReference type="Pfam" id="PF02626">
    <property type="entry name" value="CT_A_B"/>
    <property type="match status" value="1"/>
</dbReference>
<evidence type="ECO:0000256" key="2">
    <source>
        <dbReference type="ARBA" id="ARBA00022801"/>
    </source>
</evidence>
<reference evidence="6" key="1">
    <citation type="submission" date="2016-10" db="EMBL/GenBank/DDBJ databases">
        <authorList>
            <person name="Varghese N."/>
            <person name="Submissions S."/>
        </authorList>
    </citation>
    <scope>NUCLEOTIDE SEQUENCE [LARGE SCALE GENOMIC DNA]</scope>
    <source>
        <strain evidence="6">Jip14</strain>
    </source>
</reference>
<dbReference type="STRING" id="332977.SAMN05421740_103636"/>
<name>A0A1H7MTH1_9SPHI</name>
<keyword evidence="3" id="KW-0067">ATP-binding</keyword>
<dbReference type="PANTHER" id="PTHR43309">
    <property type="entry name" value="5-OXOPROLINASE SUBUNIT C"/>
    <property type="match status" value="1"/>
</dbReference>
<keyword evidence="1" id="KW-0547">Nucleotide-binding</keyword>
<dbReference type="InterPro" id="IPR003778">
    <property type="entry name" value="CT_A_B"/>
</dbReference>
<gene>
    <name evidence="5" type="ORF">SAMN05421740_103636</name>
</gene>
<protein>
    <submittedName>
        <fullName evidence="5">Antagonist of KipI</fullName>
    </submittedName>
</protein>
<organism evidence="5 6">
    <name type="scientific">Parapedobacter koreensis</name>
    <dbReference type="NCBI Taxonomy" id="332977"/>
    <lineage>
        <taxon>Bacteria</taxon>
        <taxon>Pseudomonadati</taxon>
        <taxon>Bacteroidota</taxon>
        <taxon>Sphingobacteriia</taxon>
        <taxon>Sphingobacteriales</taxon>
        <taxon>Sphingobacteriaceae</taxon>
        <taxon>Parapedobacter</taxon>
    </lineage>
</organism>
<dbReference type="SMART" id="SM00797">
    <property type="entry name" value="AHS2"/>
    <property type="match status" value="1"/>
</dbReference>
<evidence type="ECO:0000313" key="6">
    <source>
        <dbReference type="Proteomes" id="UP000198916"/>
    </source>
</evidence>
<evidence type="ECO:0000313" key="5">
    <source>
        <dbReference type="EMBL" id="SEL14391.1"/>
    </source>
</evidence>
<dbReference type="InterPro" id="IPR052708">
    <property type="entry name" value="PxpC"/>
</dbReference>
<feature type="domain" description="Carboxyltransferase" evidence="4">
    <location>
        <begin position="15"/>
        <end position="308"/>
    </location>
</feature>
<dbReference type="Proteomes" id="UP000198916">
    <property type="component" value="Unassembled WGS sequence"/>
</dbReference>
<dbReference type="AlphaFoldDB" id="A0A1H7MTH1"/>
<proteinExistence type="predicted"/>
<evidence type="ECO:0000256" key="3">
    <source>
        <dbReference type="ARBA" id="ARBA00022840"/>
    </source>
</evidence>
<evidence type="ECO:0000259" key="4">
    <source>
        <dbReference type="SMART" id="SM00797"/>
    </source>
</evidence>
<dbReference type="InterPro" id="IPR029000">
    <property type="entry name" value="Cyclophilin-like_dom_sf"/>
</dbReference>
<sequence length="324" mass="35162">MMSTIQDMGRWGYLSQGVPISGAMDRLAARIANLAVGNTGEQAVIEFTYGNAAFQAETDILLAYSGDGAILEANSTPLPPDRPLFIPTGTYIHLATNPSGCRSYLAVAGGWDVPEALGSRSTYTTAAIGGLQGRALQGGDMLQACSSLTDITVELFRRLQRQTINYPPWGIARWLFLSKKRNTVRIVPAHEFTWFRGESVVNFLSSPFTVSTTSNRMGYQLDGPPTHRFVSRELLSTAVAPGTIQVTGNGSLVLLMADCQTTGGYPRIAQVAAVDMPLCAQFKPGDIIYFKEISRIEAEKLYIHHENQLSKLAIALATNLLTAR</sequence>
<dbReference type="NCBIfam" id="TIGR00724">
    <property type="entry name" value="urea_amlyse_rel"/>
    <property type="match status" value="1"/>
</dbReference>